<dbReference type="Proteomes" id="UP000002630">
    <property type="component" value="Linkage Group LG21"/>
</dbReference>
<dbReference type="OMA" id="SCLEMNF"/>
<name>D7G017_ECTSI</name>
<keyword evidence="5" id="KW-1185">Reference proteome</keyword>
<evidence type="ECO:0000313" key="4">
    <source>
        <dbReference type="EMBL" id="CBJ48642.1"/>
    </source>
</evidence>
<dbReference type="eggNOG" id="KOG2502">
    <property type="taxonomic scope" value="Eukaryota"/>
</dbReference>
<dbReference type="PRINTS" id="PR01573">
    <property type="entry name" value="SUPERTUBBY"/>
</dbReference>
<dbReference type="SUPFAM" id="SSF54518">
    <property type="entry name" value="Tubby C-terminal domain-like"/>
    <property type="match status" value="1"/>
</dbReference>
<feature type="compositionally biased region" description="Basic and acidic residues" evidence="2">
    <location>
        <begin position="63"/>
        <end position="74"/>
    </location>
</feature>
<proteinExistence type="inferred from homology"/>
<dbReference type="InterPro" id="IPR000007">
    <property type="entry name" value="Tubby_C"/>
</dbReference>
<dbReference type="STRING" id="2880.D7G017"/>
<dbReference type="EMBL" id="FN648586">
    <property type="protein sequence ID" value="CBJ48642.1"/>
    <property type="molecule type" value="Genomic_DNA"/>
</dbReference>
<protein>
    <recommendedName>
        <fullName evidence="3">Tubby C-terminal domain-containing protein</fullName>
    </recommendedName>
</protein>
<feature type="compositionally biased region" description="Gly residues" evidence="2">
    <location>
        <begin position="372"/>
        <end position="391"/>
    </location>
</feature>
<evidence type="ECO:0000256" key="1">
    <source>
        <dbReference type="ARBA" id="ARBA00007129"/>
    </source>
</evidence>
<dbReference type="PANTHER" id="PTHR16517:SF7">
    <property type="entry name" value="PROTEIN KING TUBBY"/>
    <property type="match status" value="1"/>
</dbReference>
<evidence type="ECO:0000259" key="3">
    <source>
        <dbReference type="Pfam" id="PF01167"/>
    </source>
</evidence>
<accession>D7G017</accession>
<reference evidence="4 5" key="1">
    <citation type="journal article" date="2010" name="Nature">
        <title>The Ectocarpus genome and the independent evolution of multicellularity in brown algae.</title>
        <authorList>
            <person name="Cock J.M."/>
            <person name="Sterck L."/>
            <person name="Rouze P."/>
            <person name="Scornet D."/>
            <person name="Allen A.E."/>
            <person name="Amoutzias G."/>
            <person name="Anthouard V."/>
            <person name="Artiguenave F."/>
            <person name="Aury J.M."/>
            <person name="Badger J.H."/>
            <person name="Beszteri B."/>
            <person name="Billiau K."/>
            <person name="Bonnet E."/>
            <person name="Bothwell J.H."/>
            <person name="Bowler C."/>
            <person name="Boyen C."/>
            <person name="Brownlee C."/>
            <person name="Carrano C.J."/>
            <person name="Charrier B."/>
            <person name="Cho G.Y."/>
            <person name="Coelho S.M."/>
            <person name="Collen J."/>
            <person name="Corre E."/>
            <person name="Da Silva C."/>
            <person name="Delage L."/>
            <person name="Delaroque N."/>
            <person name="Dittami S.M."/>
            <person name="Doulbeau S."/>
            <person name="Elias M."/>
            <person name="Farnham G."/>
            <person name="Gachon C.M."/>
            <person name="Gschloessl B."/>
            <person name="Heesch S."/>
            <person name="Jabbari K."/>
            <person name="Jubin C."/>
            <person name="Kawai H."/>
            <person name="Kimura K."/>
            <person name="Kloareg B."/>
            <person name="Kupper F.C."/>
            <person name="Lang D."/>
            <person name="Le Bail A."/>
            <person name="Leblanc C."/>
            <person name="Lerouge P."/>
            <person name="Lohr M."/>
            <person name="Lopez P.J."/>
            <person name="Martens C."/>
            <person name="Maumus F."/>
            <person name="Michel G."/>
            <person name="Miranda-Saavedra D."/>
            <person name="Morales J."/>
            <person name="Moreau H."/>
            <person name="Motomura T."/>
            <person name="Nagasato C."/>
            <person name="Napoli C.A."/>
            <person name="Nelson D.R."/>
            <person name="Nyvall-Collen P."/>
            <person name="Peters A.F."/>
            <person name="Pommier C."/>
            <person name="Potin P."/>
            <person name="Poulain J."/>
            <person name="Quesneville H."/>
            <person name="Read B."/>
            <person name="Rensing S.A."/>
            <person name="Ritter A."/>
            <person name="Rousvoal S."/>
            <person name="Samanta M."/>
            <person name="Samson G."/>
            <person name="Schroeder D.C."/>
            <person name="Segurens B."/>
            <person name="Strittmatter M."/>
            <person name="Tonon T."/>
            <person name="Tregear J.W."/>
            <person name="Valentin K."/>
            <person name="von Dassow P."/>
            <person name="Yamagishi T."/>
            <person name="Van de Peer Y."/>
            <person name="Wincker P."/>
        </authorList>
    </citation>
    <scope>NUCLEOTIDE SEQUENCE [LARGE SCALE GENOMIC DNA]</scope>
    <source>
        <strain evidence="5">Ec32 / CCAP1310/4</strain>
    </source>
</reference>
<dbReference type="OrthoDB" id="8775810at2759"/>
<feature type="domain" description="Tubby C-terminal" evidence="3">
    <location>
        <begin position="219"/>
        <end position="547"/>
    </location>
</feature>
<feature type="compositionally biased region" description="Gly residues" evidence="2">
    <location>
        <begin position="39"/>
        <end position="48"/>
    </location>
</feature>
<dbReference type="Pfam" id="PF01167">
    <property type="entry name" value="Tub"/>
    <property type="match status" value="1"/>
</dbReference>
<dbReference type="SUPFAM" id="SSF50156">
    <property type="entry name" value="PDZ domain-like"/>
    <property type="match status" value="1"/>
</dbReference>
<dbReference type="EMBL" id="FN649746">
    <property type="protein sequence ID" value="CBJ48642.1"/>
    <property type="molecule type" value="Genomic_DNA"/>
</dbReference>
<dbReference type="AlphaFoldDB" id="D7G017"/>
<feature type="region of interest" description="Disordered" evidence="2">
    <location>
        <begin position="355"/>
        <end position="394"/>
    </location>
</feature>
<evidence type="ECO:0000313" key="5">
    <source>
        <dbReference type="Proteomes" id="UP000002630"/>
    </source>
</evidence>
<evidence type="ECO:0000256" key="2">
    <source>
        <dbReference type="SAM" id="MobiDB-lite"/>
    </source>
</evidence>
<dbReference type="PANTHER" id="PTHR16517">
    <property type="entry name" value="TUBBY-RELATED"/>
    <property type="match status" value="1"/>
</dbReference>
<gene>
    <name evidence="4" type="ORF">Esi_0039_0140</name>
</gene>
<feature type="region of interest" description="Disordered" evidence="2">
    <location>
        <begin position="19"/>
        <end position="86"/>
    </location>
</feature>
<dbReference type="InterPro" id="IPR036034">
    <property type="entry name" value="PDZ_sf"/>
</dbReference>
<dbReference type="Gene3D" id="2.30.42.10">
    <property type="match status" value="1"/>
</dbReference>
<organism evidence="4 5">
    <name type="scientific">Ectocarpus siliculosus</name>
    <name type="common">Brown alga</name>
    <name type="synonym">Conferva siliculosa</name>
    <dbReference type="NCBI Taxonomy" id="2880"/>
    <lineage>
        <taxon>Eukaryota</taxon>
        <taxon>Sar</taxon>
        <taxon>Stramenopiles</taxon>
        <taxon>Ochrophyta</taxon>
        <taxon>PX clade</taxon>
        <taxon>Phaeophyceae</taxon>
        <taxon>Ectocarpales</taxon>
        <taxon>Ectocarpaceae</taxon>
        <taxon>Ectocarpus</taxon>
    </lineage>
</organism>
<dbReference type="InterPro" id="IPR025659">
    <property type="entry name" value="Tubby-like_C"/>
</dbReference>
<sequence>MAAFGQSGKQVDLLDLGFDSVEIDGPSDGATDSQAGGSTNEGGGGAGQGQPASLSTISFNAADEARQQEQRSSETSHGGSFLDNLTDPRASAREYDVVFGLSGGASGRPDLGLTMQADYYGNQAIVKGFSLVDGRVGPAQASGLICVGDVLVAVGGDRVKGLSFPSILGVVRDACRERGQIRLTFTAGTGEENKPRAEDSEMLEARWFIHQQKARYYRPPPPSEDMVYCSLERHRGEHVTSFHLNRDDTGEFLLACSVDANLQGPMLFHTLQDTHLRELKDIPTSSDSAVYLGCMFPNLLGTEFRQLDHRVDPRDSAAMEYVKEKGRNELSAVVYEPNVMGRVPNAMKVLLRRPIASQSSGSDGLTADNDDGGGGGDGEGGGGEGEGGGQWGVSMERGVWDEPIIKRWEDGKNRHKPAFRPSSPLKTFRNIFKNFESSDDPEEQRAQQHYATLGSEGSDIITFETLSPSWNEVLHAWTLNFNGRVKIPSKKNFLVSPEKGNLVMEQDFGEGKVHIRHGKMSKSRFSVDFRHPVSPIVALGVCCSTFANKMVVT</sequence>
<dbReference type="Gene3D" id="3.20.90.10">
    <property type="entry name" value="Tubby Protein, Chain A"/>
    <property type="match status" value="1"/>
</dbReference>
<dbReference type="InParanoid" id="D7G017"/>
<comment type="similarity">
    <text evidence="1">Belongs to the TUB family.</text>
</comment>